<dbReference type="EMBL" id="CP002280">
    <property type="protein sequence ID" value="ADP39702.1"/>
    <property type="molecule type" value="Genomic_DNA"/>
</dbReference>
<feature type="region of interest" description="Disordered" evidence="1">
    <location>
        <begin position="58"/>
        <end position="89"/>
    </location>
</feature>
<organism evidence="2 3">
    <name type="scientific">Rothia dentocariosa (strain ATCC 17931 / CDC X599 / XDIA)</name>
    <dbReference type="NCBI Taxonomy" id="762948"/>
    <lineage>
        <taxon>Bacteria</taxon>
        <taxon>Bacillati</taxon>
        <taxon>Actinomycetota</taxon>
        <taxon>Actinomycetes</taxon>
        <taxon>Micrococcales</taxon>
        <taxon>Micrococcaceae</taxon>
        <taxon>Rothia</taxon>
    </lineage>
</organism>
<dbReference type="HOGENOM" id="CLU_1165154_0_0_11"/>
<dbReference type="Proteomes" id="UP000000387">
    <property type="component" value="Chromosome"/>
</dbReference>
<dbReference type="KEGG" id="rdn:HMPREF0733_10244"/>
<reference evidence="3" key="1">
    <citation type="submission" date="2010-10" db="EMBL/GenBank/DDBJ databases">
        <title>The complete genome of Rothia dentocariosa ATCC 17931.</title>
        <authorList>
            <person name="Muzny D."/>
            <person name="Qin X."/>
            <person name="Buhay C."/>
            <person name="Dugan-Rocha S."/>
            <person name="Ding Y."/>
            <person name="Chen G."/>
            <person name="Hawes A."/>
            <person name="Holder M."/>
            <person name="Jhangiani S."/>
            <person name="Johnson A."/>
            <person name="Khan Z."/>
            <person name="Li Z."/>
            <person name="Liu W."/>
            <person name="Liu X."/>
            <person name="Perez L."/>
            <person name="Shen H."/>
            <person name="Wang Q."/>
            <person name="Watt J."/>
            <person name="Xi L."/>
            <person name="Xin Y."/>
            <person name="Zhou J."/>
            <person name="Deng J."/>
            <person name="Jiang H."/>
            <person name="Liu Y."/>
            <person name="Qu J."/>
            <person name="Song X.-Z."/>
            <person name="Zhang L."/>
            <person name="Villasana D."/>
            <person name="Johnson A."/>
            <person name="Liu J."/>
            <person name="Liyanage D."/>
            <person name="Lorensuhewa L."/>
            <person name="Robinson T."/>
            <person name="Song A."/>
            <person name="Song B.-B."/>
            <person name="Dinh H."/>
            <person name="Thornton R."/>
            <person name="Coyle M."/>
            <person name="Francisco L."/>
            <person name="Jackson L."/>
            <person name="Javaid M."/>
            <person name="Korchina V."/>
            <person name="Kovar C."/>
            <person name="Mata R."/>
            <person name="Mathew T."/>
            <person name="Ngo R."/>
            <person name="Nguyen L."/>
            <person name="Nguyen N."/>
            <person name="Okwuonu G."/>
            <person name="Ongeri F."/>
            <person name="Pham C."/>
            <person name="Simmons D."/>
            <person name="Wilczek-Boney K."/>
            <person name="Hale W."/>
            <person name="Jakkamsetti A."/>
            <person name="Pham P."/>
            <person name="Ruth R."/>
            <person name="San Lucas F."/>
            <person name="Warren J."/>
            <person name="Zhang J."/>
            <person name="Zhao Z."/>
            <person name="Zhou C."/>
            <person name="Zhu D."/>
            <person name="Lee S."/>
            <person name="Bess C."/>
            <person name="Blankenburg K."/>
            <person name="Forbes L."/>
            <person name="Fu Q."/>
            <person name="Gubbala S."/>
            <person name="Hirani K."/>
            <person name="Jayaseelan J.C."/>
            <person name="Lara F."/>
            <person name="Munidasa M."/>
            <person name="Palculict T."/>
            <person name="Patil S."/>
            <person name="Pu L.-L."/>
            <person name="Saada N."/>
            <person name="Tang L."/>
            <person name="Weissenberger G."/>
            <person name="Zhu Y."/>
            <person name="Hemphill L."/>
            <person name="Shang Y."/>
            <person name="Youmans B."/>
            <person name="Ayvaz T."/>
            <person name="Ross M."/>
            <person name="Santibanez J."/>
            <person name="Aqrawi P."/>
            <person name="Gross S."/>
            <person name="Joshi V."/>
            <person name="Fowler G."/>
            <person name="Nazareth L."/>
            <person name="Reid J."/>
            <person name="Worley K."/>
            <person name="Petrosino J."/>
            <person name="Highlander S."/>
            <person name="Gibbs R."/>
        </authorList>
    </citation>
    <scope>NUCLEOTIDE SEQUENCE [LARGE SCALE GENOMIC DNA]</scope>
    <source>
        <strain evidence="3">ATCC 17931 / CDC X599 / XDIA</strain>
    </source>
</reference>
<feature type="compositionally biased region" description="Polar residues" evidence="1">
    <location>
        <begin position="77"/>
        <end position="89"/>
    </location>
</feature>
<evidence type="ECO:0000313" key="3">
    <source>
        <dbReference type="Proteomes" id="UP000000387"/>
    </source>
</evidence>
<name>E3H5L2_ROTDC</name>
<evidence type="ECO:0000256" key="1">
    <source>
        <dbReference type="SAM" id="MobiDB-lite"/>
    </source>
</evidence>
<dbReference type="AlphaFoldDB" id="E3H5L2"/>
<sequence length="238" mass="25782">MGDGSVVAVSRDKTYKNTNVDFRIDPTTGEYQSASVDEYPGKESVNITANTLSRFKAEDAGTAPGETKRIIDPASAPEQTRLVSDNTSEAATVSAPKTVYAGQKFTIGGSDWTYGEDYLPSDITVTLDDGKSKVNGQGEMTFKLSEEETSFTRDIEVPANWKPGEEHSVTISSGKTKGDKQRSLTIKFKVEEYNPKYIDSCTVPTQDAVQATEVPFAGYPKVVGEVPSLNQQPATTKD</sequence>
<evidence type="ECO:0000313" key="2">
    <source>
        <dbReference type="EMBL" id="ADP39702.1"/>
    </source>
</evidence>
<proteinExistence type="predicted"/>
<gene>
    <name evidence="2" type="ordered locus">HMPREF0733_10244</name>
</gene>
<accession>E3H5L2</accession>
<protein>
    <submittedName>
        <fullName evidence="2">Uncharacterized protein</fullName>
    </submittedName>
</protein>